<proteinExistence type="predicted"/>
<reference evidence="1" key="3">
    <citation type="submission" date="2025-09" db="UniProtKB">
        <authorList>
            <consortium name="Ensembl"/>
        </authorList>
    </citation>
    <scope>IDENTIFICATION</scope>
</reference>
<reference evidence="1" key="2">
    <citation type="submission" date="2025-08" db="UniProtKB">
        <authorList>
            <consortium name="Ensembl"/>
        </authorList>
    </citation>
    <scope>IDENTIFICATION</scope>
</reference>
<keyword evidence="2" id="KW-1185">Reference proteome</keyword>
<organism evidence="1 2">
    <name type="scientific">Pongo abelii</name>
    <name type="common">Sumatran orangutan</name>
    <name type="synonym">Pongo pygmaeus abelii</name>
    <dbReference type="NCBI Taxonomy" id="9601"/>
    <lineage>
        <taxon>Eukaryota</taxon>
        <taxon>Metazoa</taxon>
        <taxon>Chordata</taxon>
        <taxon>Craniata</taxon>
        <taxon>Vertebrata</taxon>
        <taxon>Euteleostomi</taxon>
        <taxon>Mammalia</taxon>
        <taxon>Eutheria</taxon>
        <taxon>Euarchontoglires</taxon>
        <taxon>Primates</taxon>
        <taxon>Haplorrhini</taxon>
        <taxon>Catarrhini</taxon>
        <taxon>Hominidae</taxon>
        <taxon>Pongo</taxon>
    </lineage>
</organism>
<accession>A0A8I5SY79</accession>
<dbReference type="PANTHER" id="PTHR12138:SF162">
    <property type="entry name" value="CHROMOSOME UNDETERMINED SCAFFOLD_275, WHOLE GENOME SHOTGUN SEQUENCE"/>
    <property type="match status" value="1"/>
</dbReference>
<protein>
    <submittedName>
        <fullName evidence="1">Uncharacterized protein</fullName>
    </submittedName>
</protein>
<sequence>VPVEIPEKNRDKSYLYITSVSSSPLTSASQEHSTGHLAHANSVEALQYFKVMKWTNFCTSVGPVKKKKLLREQEKVFKCWSIALPPRLECSGAISAHCNFCLLGSSDSPASASYVAETTGLHHHAWLIFFYF</sequence>
<dbReference type="GeneTree" id="ENSGT01150000286943"/>
<reference evidence="1 2" key="1">
    <citation type="submission" date="2008-02" db="EMBL/GenBank/DDBJ databases">
        <title>A 6x draft sequence assembly of the Pongo pygmaeus abelii genome.</title>
        <authorList>
            <person name="Wilson R.K."/>
            <person name="Mardis E."/>
        </authorList>
    </citation>
    <scope>NUCLEOTIDE SEQUENCE [LARGE SCALE GENOMIC DNA]</scope>
</reference>
<dbReference type="AlphaFoldDB" id="A0A8I5SY79"/>
<evidence type="ECO:0000313" key="1">
    <source>
        <dbReference type="Ensembl" id="ENSPPYP00000025152.1"/>
    </source>
</evidence>
<evidence type="ECO:0000313" key="2">
    <source>
        <dbReference type="Proteomes" id="UP000001595"/>
    </source>
</evidence>
<dbReference type="PANTHER" id="PTHR12138">
    <property type="entry name" value="PRIMATE-EXPANDED PROTEIN FAMILY"/>
    <property type="match status" value="1"/>
</dbReference>
<name>A0A8I5SY79_PONAB</name>
<dbReference type="Ensembl" id="ENSPPYT00000055671.1">
    <property type="protein sequence ID" value="ENSPPYP00000025152.1"/>
    <property type="gene ID" value="ENSPPYG00000038885.1"/>
</dbReference>
<dbReference type="Proteomes" id="UP000001595">
    <property type="component" value="Chromosome 11"/>
</dbReference>